<dbReference type="AlphaFoldDB" id="A0A6M8SVU0"/>
<gene>
    <name evidence="2" type="ORF">HQN60_15690</name>
</gene>
<evidence type="ECO:0000313" key="3">
    <source>
        <dbReference type="Proteomes" id="UP000504844"/>
    </source>
</evidence>
<keyword evidence="2" id="KW-0614">Plasmid</keyword>
<dbReference type="EMBL" id="CP054144">
    <property type="protein sequence ID" value="QKJ68254.1"/>
    <property type="molecule type" value="Genomic_DNA"/>
</dbReference>
<evidence type="ECO:0000313" key="2">
    <source>
        <dbReference type="EMBL" id="QKJ68254.1"/>
    </source>
</evidence>
<keyword evidence="3" id="KW-1185">Reference proteome</keyword>
<proteinExistence type="predicted"/>
<reference evidence="2 3" key="1">
    <citation type="submission" date="2020-05" db="EMBL/GenBank/DDBJ databases">
        <title>Complete genome sequence of Deefgea sp. D17.</title>
        <authorList>
            <person name="Bae J.-W."/>
            <person name="Han J.E."/>
        </authorList>
    </citation>
    <scope>NUCLEOTIDE SEQUENCE [LARGE SCALE GENOMIC DNA]</scope>
    <source>
        <strain evidence="2 3">D17</strain>
        <plasmid evidence="2 3">unnamed1</plasmid>
    </source>
</reference>
<feature type="region of interest" description="Disordered" evidence="1">
    <location>
        <begin position="1"/>
        <end position="35"/>
    </location>
</feature>
<dbReference type="KEGG" id="dee:HQN60_15690"/>
<name>A0A6M8SVU0_9NEIS</name>
<geneLocation type="plasmid" evidence="2 3">
    <name>unnamed1</name>
</geneLocation>
<organism evidence="2 3">
    <name type="scientific">Deefgea piscis</name>
    <dbReference type="NCBI Taxonomy" id="2739061"/>
    <lineage>
        <taxon>Bacteria</taxon>
        <taxon>Pseudomonadati</taxon>
        <taxon>Pseudomonadota</taxon>
        <taxon>Betaproteobacteria</taxon>
        <taxon>Neisseriales</taxon>
        <taxon>Chitinibacteraceae</taxon>
        <taxon>Deefgea</taxon>
    </lineage>
</organism>
<evidence type="ECO:0000256" key="1">
    <source>
        <dbReference type="SAM" id="MobiDB-lite"/>
    </source>
</evidence>
<dbReference type="RefSeq" id="WP_173534755.1">
    <property type="nucleotide sequence ID" value="NZ_CP054144.1"/>
</dbReference>
<feature type="compositionally biased region" description="Polar residues" evidence="1">
    <location>
        <begin position="1"/>
        <end position="13"/>
    </location>
</feature>
<protein>
    <submittedName>
        <fullName evidence="2">Uncharacterized protein</fullName>
    </submittedName>
</protein>
<dbReference type="Proteomes" id="UP000504844">
    <property type="component" value="Plasmid unnamed1"/>
</dbReference>
<sequence>MDDQNSIQNSLLNCDNKKSGKRGRPKKYLTPEAQQEALRKQVAEANRKLRKNQKDRLQLSNVMINNVIIELVDVADKLANFESCGSEVRIEDIRIKVLTAINNLRILEK</sequence>
<accession>A0A6M8SVU0</accession>